<sequence length="251" mass="27644">MMALFRKELREHLFSRKGLLIFFIISVLYSVLAFSFISVKELSLLAQVEVNMTFMKLMLGVNSLVLIILGSTMISGEKEKGTLESLLLTPLSKLKIMMSKLLAMTLFWVVLILLSLPYLIALTSGTNLFSIVLLFILCNGSVLVLSFSALSLAISAWLTSTKNALMISIIMFVVAVIPMFLSTTMKKVGFAHLVDKSSPVSSSMLAMKDSLVNKLGFNAFVMDSLPVYIFFVIVLLLFIGASKKVNFLGGE</sequence>
<name>A0ABT4GGP1_9BACL</name>
<dbReference type="Pfam" id="PF12679">
    <property type="entry name" value="ABC2_membrane_2"/>
    <property type="match status" value="1"/>
</dbReference>
<feature type="transmembrane region" description="Helical" evidence="1">
    <location>
        <begin position="20"/>
        <end position="37"/>
    </location>
</feature>
<reference evidence="2 3" key="1">
    <citation type="submission" date="2022-05" db="EMBL/GenBank/DDBJ databases">
        <title>Genome Sequencing of Bee-Associated Microbes.</title>
        <authorList>
            <person name="Dunlap C."/>
        </authorList>
    </citation>
    <scope>NUCLEOTIDE SEQUENCE [LARGE SCALE GENOMIC DNA]</scope>
    <source>
        <strain evidence="2 3">NRRL B-14421</strain>
    </source>
</reference>
<protein>
    <submittedName>
        <fullName evidence="2">ABC transporter permease</fullName>
    </submittedName>
</protein>
<keyword evidence="1" id="KW-1133">Transmembrane helix</keyword>
<dbReference type="PANTHER" id="PTHR43471">
    <property type="entry name" value="ABC TRANSPORTER PERMEASE"/>
    <property type="match status" value="1"/>
</dbReference>
<dbReference type="PANTHER" id="PTHR43471:SF3">
    <property type="entry name" value="ABC TRANSPORTER PERMEASE PROTEIN NATB"/>
    <property type="match status" value="1"/>
</dbReference>
<feature type="transmembrane region" description="Helical" evidence="1">
    <location>
        <begin position="215"/>
        <end position="239"/>
    </location>
</feature>
<feature type="transmembrane region" description="Helical" evidence="1">
    <location>
        <begin position="101"/>
        <end position="122"/>
    </location>
</feature>
<feature type="transmembrane region" description="Helical" evidence="1">
    <location>
        <begin position="164"/>
        <end position="181"/>
    </location>
</feature>
<feature type="transmembrane region" description="Helical" evidence="1">
    <location>
        <begin position="128"/>
        <end position="152"/>
    </location>
</feature>
<evidence type="ECO:0000256" key="1">
    <source>
        <dbReference type="SAM" id="Phobius"/>
    </source>
</evidence>
<keyword evidence="1" id="KW-0812">Transmembrane</keyword>
<evidence type="ECO:0000313" key="2">
    <source>
        <dbReference type="EMBL" id="MCY9695357.1"/>
    </source>
</evidence>
<feature type="transmembrane region" description="Helical" evidence="1">
    <location>
        <begin position="57"/>
        <end position="76"/>
    </location>
</feature>
<dbReference type="EMBL" id="JAMDMX010000067">
    <property type="protein sequence ID" value="MCY9695357.1"/>
    <property type="molecule type" value="Genomic_DNA"/>
</dbReference>
<evidence type="ECO:0000313" key="3">
    <source>
        <dbReference type="Proteomes" id="UP001527099"/>
    </source>
</evidence>
<proteinExistence type="predicted"/>
<organism evidence="2 3">
    <name type="scientific">Paenibacillus alginolyticus</name>
    <dbReference type="NCBI Taxonomy" id="59839"/>
    <lineage>
        <taxon>Bacteria</taxon>
        <taxon>Bacillati</taxon>
        <taxon>Bacillota</taxon>
        <taxon>Bacilli</taxon>
        <taxon>Bacillales</taxon>
        <taxon>Paenibacillaceae</taxon>
        <taxon>Paenibacillus</taxon>
    </lineage>
</organism>
<keyword evidence="3" id="KW-1185">Reference proteome</keyword>
<comment type="caution">
    <text evidence="2">The sequence shown here is derived from an EMBL/GenBank/DDBJ whole genome shotgun (WGS) entry which is preliminary data.</text>
</comment>
<gene>
    <name evidence="2" type="ORF">M5X19_20975</name>
</gene>
<dbReference type="RefSeq" id="WP_029199027.1">
    <property type="nucleotide sequence ID" value="NZ_JAMDMW010000104.1"/>
</dbReference>
<accession>A0ABT4GGP1</accession>
<dbReference type="Proteomes" id="UP001527099">
    <property type="component" value="Unassembled WGS sequence"/>
</dbReference>
<keyword evidence="1" id="KW-0472">Membrane</keyword>